<dbReference type="EMBL" id="CP018889">
    <property type="protein sequence ID" value="AUI68741.1"/>
    <property type="molecule type" value="Genomic_DNA"/>
</dbReference>
<dbReference type="OrthoDB" id="289270at2"/>
<organism evidence="2 3">
    <name type="scientific">Beggiatoa leptomitoformis</name>
    <dbReference type="NCBI Taxonomy" id="288004"/>
    <lineage>
        <taxon>Bacteria</taxon>
        <taxon>Pseudomonadati</taxon>
        <taxon>Pseudomonadota</taxon>
        <taxon>Gammaproteobacteria</taxon>
        <taxon>Thiotrichales</taxon>
        <taxon>Thiotrichaceae</taxon>
        <taxon>Beggiatoa</taxon>
    </lineage>
</organism>
<reference evidence="3" key="1">
    <citation type="submission" date="2016-12" db="EMBL/GenBank/DDBJ databases">
        <title>Complete Genome Sequence of Beggiatoa leptomitiformis D-401.</title>
        <authorList>
            <person name="Fomenkov A."/>
            <person name="Vincze T."/>
            <person name="Grabovich M."/>
            <person name="Anton B.P."/>
            <person name="Dubinina G."/>
            <person name="Orlova M."/>
            <person name="Belousova E."/>
            <person name="Roberts R.J."/>
        </authorList>
    </citation>
    <scope>NUCLEOTIDE SEQUENCE [LARGE SCALE GENOMIC DNA]</scope>
    <source>
        <strain evidence="3">D-401</strain>
    </source>
</reference>
<dbReference type="RefSeq" id="WP_062154435.1">
    <property type="nucleotide sequence ID" value="NZ_CP012373.2"/>
</dbReference>
<dbReference type="Pfam" id="PF13451">
    <property type="entry name" value="zf_Tbcl"/>
    <property type="match status" value="1"/>
</dbReference>
<dbReference type="KEGG" id="blep:AL038_15770"/>
<keyword evidence="3" id="KW-1185">Reference proteome</keyword>
<dbReference type="Proteomes" id="UP000234271">
    <property type="component" value="Chromosome"/>
</dbReference>
<evidence type="ECO:0000313" key="3">
    <source>
        <dbReference type="Proteomes" id="UP000234271"/>
    </source>
</evidence>
<gene>
    <name evidence="2" type="ORF">BLE401_08490</name>
</gene>
<proteinExistence type="predicted"/>
<evidence type="ECO:0000313" key="2">
    <source>
        <dbReference type="EMBL" id="AUI68741.1"/>
    </source>
</evidence>
<feature type="domain" description="Probable zinc-binding" evidence="1">
    <location>
        <begin position="60"/>
        <end position="108"/>
    </location>
</feature>
<name>A0A2N9YE22_9GAMM</name>
<dbReference type="InterPro" id="IPR025306">
    <property type="entry name" value="Zn-bnd_dom_prob"/>
</dbReference>
<sequence>MKSNKQRRLEIKANRLKQAKKQQKKLIAIPVPLPKGAILANPQALAHNHTYGILPTYYLDRPFTCRDCGVVEVWTAKQQRWWYEIAKGNINSRAVRCSACRHKIREQKRLQREHMDEKSSNIKKQNC</sequence>
<evidence type="ECO:0000259" key="1">
    <source>
        <dbReference type="Pfam" id="PF13451"/>
    </source>
</evidence>
<accession>A0A2N9YE22</accession>
<protein>
    <recommendedName>
        <fullName evidence="1">Probable zinc-binding domain-containing protein</fullName>
    </recommendedName>
</protein>
<dbReference type="AlphaFoldDB" id="A0A2N9YE22"/>